<name>A0A803QFP1_CANSA</name>
<dbReference type="EMBL" id="UZAU01000722">
    <property type="status" value="NOT_ANNOTATED_CDS"/>
    <property type="molecule type" value="Genomic_DNA"/>
</dbReference>
<keyword evidence="3" id="KW-1185">Reference proteome</keyword>
<reference evidence="2" key="1">
    <citation type="submission" date="2018-11" db="EMBL/GenBank/DDBJ databases">
        <authorList>
            <person name="Grassa J C."/>
        </authorList>
    </citation>
    <scope>NUCLEOTIDE SEQUENCE [LARGE SCALE GENOMIC DNA]</scope>
</reference>
<protein>
    <submittedName>
        <fullName evidence="2">Uncharacterized protein</fullName>
    </submittedName>
</protein>
<sequence>MDSELCEQEAHSKEDTDLQPIYQEEVEKPLNQALSSMISRAETRAELMGFRAYSFKTIMQRHDDCSRVIEFITPDGSWDVFELERFFISTYVEGILSITLARGPDNDSWCWHYDKEGVYNVKSGYSLVWSLQCEEGVADVVPLVRWWNGVWNLNIPPKVLRRLSETLSREDFGRALMMFWWVCFDKNSVPFGGSLSRVVVLSELALSALSEFQDHRVKGFFQVTAVPILKSSTRWLTPVSGFALATDAAVVTGRGFVGLGGVVQDGSRTVWVAWVDGADGYFPVPVAELVAV</sequence>
<evidence type="ECO:0000256" key="1">
    <source>
        <dbReference type="SAM" id="MobiDB-lite"/>
    </source>
</evidence>
<proteinExistence type="predicted"/>
<evidence type="ECO:0000313" key="2">
    <source>
        <dbReference type="EnsemblPlants" id="cds.evm.model.09.294"/>
    </source>
</evidence>
<dbReference type="Proteomes" id="UP000596661">
    <property type="component" value="Chromosome 9"/>
</dbReference>
<reference evidence="2" key="2">
    <citation type="submission" date="2021-03" db="UniProtKB">
        <authorList>
            <consortium name="EnsemblPlants"/>
        </authorList>
    </citation>
    <scope>IDENTIFICATION</scope>
</reference>
<organism evidence="2 3">
    <name type="scientific">Cannabis sativa</name>
    <name type="common">Hemp</name>
    <name type="synonym">Marijuana</name>
    <dbReference type="NCBI Taxonomy" id="3483"/>
    <lineage>
        <taxon>Eukaryota</taxon>
        <taxon>Viridiplantae</taxon>
        <taxon>Streptophyta</taxon>
        <taxon>Embryophyta</taxon>
        <taxon>Tracheophyta</taxon>
        <taxon>Spermatophyta</taxon>
        <taxon>Magnoliopsida</taxon>
        <taxon>eudicotyledons</taxon>
        <taxon>Gunneridae</taxon>
        <taxon>Pentapetalae</taxon>
        <taxon>rosids</taxon>
        <taxon>fabids</taxon>
        <taxon>Rosales</taxon>
        <taxon>Cannabaceae</taxon>
        <taxon>Cannabis</taxon>
    </lineage>
</organism>
<dbReference type="EnsemblPlants" id="evm.model.09.294">
    <property type="protein sequence ID" value="cds.evm.model.09.294"/>
    <property type="gene ID" value="evm.TU.09.294"/>
</dbReference>
<accession>A0A803QFP1</accession>
<feature type="region of interest" description="Disordered" evidence="1">
    <location>
        <begin position="1"/>
        <end position="20"/>
    </location>
</feature>
<evidence type="ECO:0000313" key="3">
    <source>
        <dbReference type="Proteomes" id="UP000596661"/>
    </source>
</evidence>
<dbReference type="Gramene" id="evm.model.09.294">
    <property type="protein sequence ID" value="cds.evm.model.09.294"/>
    <property type="gene ID" value="evm.TU.09.294"/>
</dbReference>
<dbReference type="AlphaFoldDB" id="A0A803QFP1"/>